<reference evidence="1 2" key="1">
    <citation type="journal article" date="2013" name="Nat. Commun.">
        <title>Genome analysis reveals insights into physiology and longevity of the Brandt's bat Myotis brandtii.</title>
        <authorList>
            <person name="Seim I."/>
            <person name="Fang X."/>
            <person name="Xiong Z."/>
            <person name="Lobanov A.V."/>
            <person name="Huang Z."/>
            <person name="Ma S."/>
            <person name="Feng Y."/>
            <person name="Turanov A.A."/>
            <person name="Zhu Y."/>
            <person name="Lenz T.L."/>
            <person name="Gerashchenko M.V."/>
            <person name="Fan D."/>
            <person name="Hee Yim S."/>
            <person name="Yao X."/>
            <person name="Jordan D."/>
            <person name="Xiong Y."/>
            <person name="Ma Y."/>
            <person name="Lyapunov A.N."/>
            <person name="Chen G."/>
            <person name="Kulakova O.I."/>
            <person name="Sun Y."/>
            <person name="Lee S.G."/>
            <person name="Bronson R.T."/>
            <person name="Moskalev A.A."/>
            <person name="Sunyaev S.R."/>
            <person name="Zhang G."/>
            <person name="Krogh A."/>
            <person name="Wang J."/>
            <person name="Gladyshev V.N."/>
        </authorList>
    </citation>
    <scope>NUCLEOTIDE SEQUENCE [LARGE SCALE GENOMIC DNA]</scope>
</reference>
<proteinExistence type="predicted"/>
<dbReference type="AlphaFoldDB" id="S7MBZ4"/>
<accession>S7MBZ4</accession>
<dbReference type="Proteomes" id="UP000052978">
    <property type="component" value="Unassembled WGS sequence"/>
</dbReference>
<organism evidence="1 2">
    <name type="scientific">Myotis brandtii</name>
    <name type="common">Brandt's bat</name>
    <dbReference type="NCBI Taxonomy" id="109478"/>
    <lineage>
        <taxon>Eukaryota</taxon>
        <taxon>Metazoa</taxon>
        <taxon>Chordata</taxon>
        <taxon>Craniata</taxon>
        <taxon>Vertebrata</taxon>
        <taxon>Euteleostomi</taxon>
        <taxon>Mammalia</taxon>
        <taxon>Eutheria</taxon>
        <taxon>Laurasiatheria</taxon>
        <taxon>Chiroptera</taxon>
        <taxon>Yangochiroptera</taxon>
        <taxon>Vespertilionidae</taxon>
        <taxon>Myotis</taxon>
    </lineage>
</organism>
<protein>
    <submittedName>
        <fullName evidence="1">Uncharacterized protein</fullName>
    </submittedName>
</protein>
<gene>
    <name evidence="1" type="ORF">D623_10009922</name>
</gene>
<sequence>MAECQAQLHTQLPSGQWVGRAVSKIYSQIPRALCALSCRVVKVQQCMRAFFGLAETQDHGVLLSSMNVCLLLAENPEGGSYLGGDAS</sequence>
<keyword evidence="2" id="KW-1185">Reference proteome</keyword>
<name>S7MBZ4_MYOBR</name>
<evidence type="ECO:0000313" key="2">
    <source>
        <dbReference type="Proteomes" id="UP000052978"/>
    </source>
</evidence>
<dbReference type="EMBL" id="KE161092">
    <property type="protein sequence ID" value="EPQ01689.1"/>
    <property type="molecule type" value="Genomic_DNA"/>
</dbReference>
<evidence type="ECO:0000313" key="1">
    <source>
        <dbReference type="EMBL" id="EPQ01689.1"/>
    </source>
</evidence>